<keyword evidence="2" id="KW-0808">Transferase</keyword>
<dbReference type="GO" id="GO:0008168">
    <property type="term" value="F:methyltransferase activity"/>
    <property type="evidence" value="ECO:0007669"/>
    <property type="project" value="UniProtKB-KW"/>
</dbReference>
<evidence type="ECO:0000313" key="3">
    <source>
        <dbReference type="Proteomes" id="UP001150259"/>
    </source>
</evidence>
<dbReference type="SUPFAM" id="SSF53335">
    <property type="entry name" value="S-adenosyl-L-methionine-dependent methyltransferases"/>
    <property type="match status" value="1"/>
</dbReference>
<dbReference type="EMBL" id="JAPFQL010000060">
    <property type="protein sequence ID" value="MDC5698287.1"/>
    <property type="molecule type" value="Genomic_DNA"/>
</dbReference>
<dbReference type="PANTHER" id="PTHR43591:SF24">
    <property type="entry name" value="2-METHOXY-6-POLYPRENYL-1,4-BENZOQUINOL METHYLASE, MITOCHONDRIAL"/>
    <property type="match status" value="1"/>
</dbReference>
<dbReference type="RefSeq" id="WP_272462861.1">
    <property type="nucleotide sequence ID" value="NZ_JAPFQL010000060.1"/>
</dbReference>
<dbReference type="Gene3D" id="3.40.50.150">
    <property type="entry name" value="Vaccinia Virus protein VP39"/>
    <property type="match status" value="1"/>
</dbReference>
<sequence>MFDVAADVYGRFMGRYSEPLAEQFVDWVGVQPGQRALDVGSGPGAVAARLVDRLGPAAVSAVDPSTPFLTALRARLPGLDVQSGTAEHLPFPDAFFDHSLAQLVVHFMRDPAAGLSEMARVTRPGGSVSACVWDFVGGRAPLSTFWRAVTDLDPAARTEDELPGARSGDLERLLEGADLLAIRSAELVVRVRHPSFEAWWEPYTHGVGPAGEYVAALGEPGRDELRERCRQLLPPAPFDLEATAWAASGLV</sequence>
<proteinExistence type="predicted"/>
<dbReference type="Pfam" id="PF08241">
    <property type="entry name" value="Methyltransf_11"/>
    <property type="match status" value="1"/>
</dbReference>
<evidence type="ECO:0000313" key="2">
    <source>
        <dbReference type="EMBL" id="MDC5698287.1"/>
    </source>
</evidence>
<dbReference type="GO" id="GO:0032259">
    <property type="term" value="P:methylation"/>
    <property type="evidence" value="ECO:0007669"/>
    <property type="project" value="UniProtKB-KW"/>
</dbReference>
<protein>
    <submittedName>
        <fullName evidence="2">Methyltransferase domain-containing protein</fullName>
    </submittedName>
</protein>
<dbReference type="PANTHER" id="PTHR43591">
    <property type="entry name" value="METHYLTRANSFERASE"/>
    <property type="match status" value="1"/>
</dbReference>
<comment type="caution">
    <text evidence="2">The sequence shown here is derived from an EMBL/GenBank/DDBJ whole genome shotgun (WGS) entry which is preliminary data.</text>
</comment>
<accession>A0ABT5GJB2</accession>
<dbReference type="CDD" id="cd02440">
    <property type="entry name" value="AdoMet_MTases"/>
    <property type="match status" value="1"/>
</dbReference>
<dbReference type="Proteomes" id="UP001150259">
    <property type="component" value="Unassembled WGS sequence"/>
</dbReference>
<organism evidence="2 3">
    <name type="scientific">Intrasporangium calvum</name>
    <dbReference type="NCBI Taxonomy" id="53358"/>
    <lineage>
        <taxon>Bacteria</taxon>
        <taxon>Bacillati</taxon>
        <taxon>Actinomycetota</taxon>
        <taxon>Actinomycetes</taxon>
        <taxon>Micrococcales</taxon>
        <taxon>Intrasporangiaceae</taxon>
        <taxon>Intrasporangium</taxon>
    </lineage>
</organism>
<gene>
    <name evidence="2" type="ORF">OO014_13585</name>
</gene>
<dbReference type="InterPro" id="IPR029063">
    <property type="entry name" value="SAM-dependent_MTases_sf"/>
</dbReference>
<keyword evidence="2" id="KW-0489">Methyltransferase</keyword>
<reference evidence="2 3" key="1">
    <citation type="submission" date="2022-11" db="EMBL/GenBank/DDBJ databases">
        <title>Anaerobic phenanthrene biodegradation by a DNRA strain PheN6.</title>
        <authorList>
            <person name="Zhang Z."/>
        </authorList>
    </citation>
    <scope>NUCLEOTIDE SEQUENCE [LARGE SCALE GENOMIC DNA]</scope>
    <source>
        <strain evidence="2 3">PheN6</strain>
    </source>
</reference>
<dbReference type="InterPro" id="IPR013216">
    <property type="entry name" value="Methyltransf_11"/>
</dbReference>
<feature type="domain" description="Methyltransferase type 11" evidence="1">
    <location>
        <begin position="37"/>
        <end position="128"/>
    </location>
</feature>
<evidence type="ECO:0000259" key="1">
    <source>
        <dbReference type="Pfam" id="PF08241"/>
    </source>
</evidence>
<name>A0ABT5GJB2_9MICO</name>
<keyword evidence="3" id="KW-1185">Reference proteome</keyword>